<evidence type="ECO:0000256" key="2">
    <source>
        <dbReference type="PROSITE-ProRule" id="PRU00176"/>
    </source>
</evidence>
<evidence type="ECO:0000259" key="4">
    <source>
        <dbReference type="PROSITE" id="PS50102"/>
    </source>
</evidence>
<feature type="compositionally biased region" description="Low complexity" evidence="3">
    <location>
        <begin position="63"/>
        <end position="78"/>
    </location>
</feature>
<name>A0AAJ0C6Q8_9PEZI</name>
<feature type="compositionally biased region" description="Basic and acidic residues" evidence="3">
    <location>
        <begin position="211"/>
        <end position="227"/>
    </location>
</feature>
<accession>A0AAJ0C6Q8</accession>
<sequence length="511" mass="54479">MSIQHSEDPPRGGDAPSSPTASSKKRKVSLGEIEVDLTLPEPPSKKARRALKRGKSDSTNPPAAASADAAAEAAASKKAASKKKPTSAHGVWIGNLPFTATKADIRKWLIDNSGGSITDDAITRVYVPTTRPEADKKKKHDKKKPKKKGAEEVDEDEDDNDDDDDDEKSKTKAGNKGFAYVDFTTYATTVAAIALSETSLGGRKLLIKDSKNYEGRPARPEGDDAGKQPDVGKNGASAAGAGATTANGAPQSRSTKVFVGNLGFKASEDELWAHFEKCGPIRWVKVATFEDTGKCKGFAWVNFQEAEAAAWAVQGFVRIRQTVDTVEDFMDEEEGARGGSGGEAEQKEEDEEEEREEGQGVDGRGDVDGDGEKKKKQQARDRKGSKGEGPPQAPRKTKTRKWWVNQLHGRTLKIELAEDDKVRYKKRFGKGGAGAAAAAAKAQGSSRPAAGAAAGTSAPSEQQAVVGDGGSAKEQRAEKKEVDPLKVHHDINVARLTGAMVKSQGVKVTFD</sequence>
<feature type="compositionally biased region" description="Basic and acidic residues" evidence="3">
    <location>
        <begin position="1"/>
        <end position="11"/>
    </location>
</feature>
<dbReference type="PANTHER" id="PTHR23003">
    <property type="entry name" value="RNA RECOGNITION MOTIF RRM DOMAIN CONTAINING PROTEIN"/>
    <property type="match status" value="1"/>
</dbReference>
<dbReference type="InterPro" id="IPR000504">
    <property type="entry name" value="RRM_dom"/>
</dbReference>
<feature type="compositionally biased region" description="Acidic residues" evidence="3">
    <location>
        <begin position="152"/>
        <end position="166"/>
    </location>
</feature>
<dbReference type="Pfam" id="PF00076">
    <property type="entry name" value="RRM_1"/>
    <property type="match status" value="1"/>
</dbReference>
<keyword evidence="6" id="KW-1185">Reference proteome</keyword>
<dbReference type="AlphaFoldDB" id="A0AAJ0C6Q8"/>
<comment type="caution">
    <text evidence="5">The sequence shown here is derived from an EMBL/GenBank/DDBJ whole genome shotgun (WGS) entry which is preliminary data.</text>
</comment>
<feature type="region of interest" description="Disordered" evidence="3">
    <location>
        <begin position="112"/>
        <end position="173"/>
    </location>
</feature>
<feature type="compositionally biased region" description="Basic and acidic residues" evidence="3">
    <location>
        <begin position="363"/>
        <end position="386"/>
    </location>
</feature>
<feature type="region of interest" description="Disordered" evidence="3">
    <location>
        <begin position="211"/>
        <end position="251"/>
    </location>
</feature>
<dbReference type="GO" id="GO:0003729">
    <property type="term" value="F:mRNA binding"/>
    <property type="evidence" value="ECO:0007669"/>
    <property type="project" value="TreeGrafter"/>
</dbReference>
<dbReference type="PROSITE" id="PS50102">
    <property type="entry name" value="RRM"/>
    <property type="match status" value="2"/>
</dbReference>
<feature type="region of interest" description="Disordered" evidence="3">
    <location>
        <begin position="1"/>
        <end position="95"/>
    </location>
</feature>
<dbReference type="SMART" id="SM00360">
    <property type="entry name" value="RRM"/>
    <property type="match status" value="2"/>
</dbReference>
<dbReference type="RefSeq" id="XP_060287199.1">
    <property type="nucleotide sequence ID" value="XM_060422803.1"/>
</dbReference>
<feature type="compositionally biased region" description="Low complexity" evidence="3">
    <location>
        <begin position="234"/>
        <end position="249"/>
    </location>
</feature>
<evidence type="ECO:0000256" key="1">
    <source>
        <dbReference type="ARBA" id="ARBA00022884"/>
    </source>
</evidence>
<evidence type="ECO:0000313" key="5">
    <source>
        <dbReference type="EMBL" id="KAK1770986.1"/>
    </source>
</evidence>
<dbReference type="Proteomes" id="UP001244011">
    <property type="component" value="Unassembled WGS sequence"/>
</dbReference>
<dbReference type="InterPro" id="IPR035979">
    <property type="entry name" value="RBD_domain_sf"/>
</dbReference>
<proteinExistence type="predicted"/>
<evidence type="ECO:0000313" key="6">
    <source>
        <dbReference type="Proteomes" id="UP001244011"/>
    </source>
</evidence>
<feature type="domain" description="RRM" evidence="4">
    <location>
        <begin position="89"/>
        <end position="212"/>
    </location>
</feature>
<dbReference type="Gene3D" id="3.30.70.330">
    <property type="match status" value="2"/>
</dbReference>
<feature type="compositionally biased region" description="Low complexity" evidence="3">
    <location>
        <begin position="435"/>
        <end position="460"/>
    </location>
</feature>
<keyword evidence="1 2" id="KW-0694">RNA-binding</keyword>
<evidence type="ECO:0000256" key="3">
    <source>
        <dbReference type="SAM" id="MobiDB-lite"/>
    </source>
</evidence>
<dbReference type="GeneID" id="85305990"/>
<dbReference type="InterPro" id="IPR012677">
    <property type="entry name" value="Nucleotide-bd_a/b_plait_sf"/>
</dbReference>
<dbReference type="GO" id="GO:0005737">
    <property type="term" value="C:cytoplasm"/>
    <property type="evidence" value="ECO:0007669"/>
    <property type="project" value="TreeGrafter"/>
</dbReference>
<feature type="region of interest" description="Disordered" evidence="3">
    <location>
        <begin position="331"/>
        <end position="404"/>
    </location>
</feature>
<protein>
    <submittedName>
        <fullName evidence="5">Rna recognition domain-protein</fullName>
    </submittedName>
</protein>
<dbReference type="SUPFAM" id="SSF54928">
    <property type="entry name" value="RNA-binding domain, RBD"/>
    <property type="match status" value="1"/>
</dbReference>
<dbReference type="EMBL" id="MU838999">
    <property type="protein sequence ID" value="KAK1770986.1"/>
    <property type="molecule type" value="Genomic_DNA"/>
</dbReference>
<gene>
    <name evidence="5" type="ORF">QBC33DRAFT_225547</name>
</gene>
<feature type="region of interest" description="Disordered" evidence="3">
    <location>
        <begin position="429"/>
        <end position="484"/>
    </location>
</feature>
<dbReference type="GO" id="GO:0005634">
    <property type="term" value="C:nucleus"/>
    <property type="evidence" value="ECO:0007669"/>
    <property type="project" value="TreeGrafter"/>
</dbReference>
<feature type="compositionally biased region" description="Acidic residues" evidence="3">
    <location>
        <begin position="346"/>
        <end position="356"/>
    </location>
</feature>
<feature type="compositionally biased region" description="Basic residues" evidence="3">
    <location>
        <begin position="137"/>
        <end position="147"/>
    </location>
</feature>
<feature type="domain" description="RRM" evidence="4">
    <location>
        <begin position="255"/>
        <end position="324"/>
    </location>
</feature>
<feature type="compositionally biased region" description="Basic and acidic residues" evidence="3">
    <location>
        <begin position="471"/>
        <end position="484"/>
    </location>
</feature>
<reference evidence="5" key="1">
    <citation type="submission" date="2023-06" db="EMBL/GenBank/DDBJ databases">
        <title>Genome-scale phylogeny and comparative genomics of the fungal order Sordariales.</title>
        <authorList>
            <consortium name="Lawrence Berkeley National Laboratory"/>
            <person name="Hensen N."/>
            <person name="Bonometti L."/>
            <person name="Westerberg I."/>
            <person name="Brannstrom I.O."/>
            <person name="Guillou S."/>
            <person name="Cros-Aarteil S."/>
            <person name="Calhoun S."/>
            <person name="Haridas S."/>
            <person name="Kuo A."/>
            <person name="Mondo S."/>
            <person name="Pangilinan J."/>
            <person name="Riley R."/>
            <person name="Labutti K."/>
            <person name="Andreopoulos B."/>
            <person name="Lipzen A."/>
            <person name="Chen C."/>
            <person name="Yanf M."/>
            <person name="Daum C."/>
            <person name="Ng V."/>
            <person name="Clum A."/>
            <person name="Steindorff A."/>
            <person name="Ohm R."/>
            <person name="Martin F."/>
            <person name="Silar P."/>
            <person name="Natvig D."/>
            <person name="Lalanne C."/>
            <person name="Gautier V."/>
            <person name="Ament-Velasquez S.L."/>
            <person name="Kruys A."/>
            <person name="Hutchinson M.I."/>
            <person name="Powell A.J."/>
            <person name="Barry K."/>
            <person name="Miller A.N."/>
            <person name="Grigoriev I.V."/>
            <person name="Debuchy R."/>
            <person name="Gladieux P."/>
            <person name="Thoren M.H."/>
            <person name="Johannesson H."/>
        </authorList>
    </citation>
    <scope>NUCLEOTIDE SEQUENCE</scope>
    <source>
        <strain evidence="5">8032-3</strain>
    </source>
</reference>
<organism evidence="5 6">
    <name type="scientific">Phialemonium atrogriseum</name>
    <dbReference type="NCBI Taxonomy" id="1093897"/>
    <lineage>
        <taxon>Eukaryota</taxon>
        <taxon>Fungi</taxon>
        <taxon>Dikarya</taxon>
        <taxon>Ascomycota</taxon>
        <taxon>Pezizomycotina</taxon>
        <taxon>Sordariomycetes</taxon>
        <taxon>Sordariomycetidae</taxon>
        <taxon>Cephalothecales</taxon>
        <taxon>Cephalothecaceae</taxon>
        <taxon>Phialemonium</taxon>
    </lineage>
</organism>
<dbReference type="InterPro" id="IPR050374">
    <property type="entry name" value="RRT5_SRSF_SR"/>
</dbReference>